<dbReference type="Pfam" id="PF12799">
    <property type="entry name" value="LRR_4"/>
    <property type="match status" value="1"/>
</dbReference>
<name>A0A6G1E713_9ORYZ</name>
<dbReference type="PANTHER" id="PTHR48054:SF82">
    <property type="entry name" value="LRR RECEPTOR-LIKE SERINE_THREONINE-PROTEIN KINASE FLS2"/>
    <property type="match status" value="1"/>
</dbReference>
<dbReference type="InterPro" id="IPR025875">
    <property type="entry name" value="Leu-rich_rpt_4"/>
</dbReference>
<evidence type="ECO:0000256" key="1">
    <source>
        <dbReference type="ARBA" id="ARBA00022614"/>
    </source>
</evidence>
<dbReference type="EMBL" id="SPHZ02000005">
    <property type="protein sequence ID" value="KAF0920559.1"/>
    <property type="molecule type" value="Genomic_DNA"/>
</dbReference>
<dbReference type="InterPro" id="IPR052592">
    <property type="entry name" value="LRR-RLK"/>
</dbReference>
<evidence type="ECO:0000313" key="3">
    <source>
        <dbReference type="EMBL" id="KAF0920559.1"/>
    </source>
</evidence>
<sequence>MVARSCRPVSKLETLYLNSNRLEGTIPDTIGNLTKLRELIIYDNQLAGRIPTSISAAAAHQEQVRHSGGPLLQLEARGVEALGA</sequence>
<dbReference type="AlphaFoldDB" id="A0A6G1E713"/>
<reference evidence="3 4" key="1">
    <citation type="submission" date="2019-11" db="EMBL/GenBank/DDBJ databases">
        <title>Whole genome sequence of Oryza granulata.</title>
        <authorList>
            <person name="Li W."/>
        </authorList>
    </citation>
    <scope>NUCLEOTIDE SEQUENCE [LARGE SCALE GENOMIC DNA]</scope>
    <source>
        <strain evidence="4">cv. Menghai</strain>
        <tissue evidence="3">Leaf</tissue>
    </source>
</reference>
<dbReference type="PANTHER" id="PTHR48054">
    <property type="entry name" value="RECEPTOR KINASE-LIKE PROTEIN XA21"/>
    <property type="match status" value="1"/>
</dbReference>
<keyword evidence="2" id="KW-0677">Repeat</keyword>
<dbReference type="SUPFAM" id="SSF52058">
    <property type="entry name" value="L domain-like"/>
    <property type="match status" value="1"/>
</dbReference>
<keyword evidence="1" id="KW-0433">Leucine-rich repeat</keyword>
<keyword evidence="4" id="KW-1185">Reference proteome</keyword>
<evidence type="ECO:0008006" key="5">
    <source>
        <dbReference type="Google" id="ProtNLM"/>
    </source>
</evidence>
<gene>
    <name evidence="3" type="ORF">E2562_035668</name>
</gene>
<proteinExistence type="predicted"/>
<comment type="caution">
    <text evidence="3">The sequence shown here is derived from an EMBL/GenBank/DDBJ whole genome shotgun (WGS) entry which is preliminary data.</text>
</comment>
<dbReference type="OrthoDB" id="4691307at2759"/>
<dbReference type="Proteomes" id="UP000479710">
    <property type="component" value="Unassembled WGS sequence"/>
</dbReference>
<dbReference type="InterPro" id="IPR032675">
    <property type="entry name" value="LRR_dom_sf"/>
</dbReference>
<dbReference type="Gene3D" id="3.80.10.10">
    <property type="entry name" value="Ribonuclease Inhibitor"/>
    <property type="match status" value="1"/>
</dbReference>
<accession>A0A6G1E713</accession>
<organism evidence="3 4">
    <name type="scientific">Oryza meyeriana var. granulata</name>
    <dbReference type="NCBI Taxonomy" id="110450"/>
    <lineage>
        <taxon>Eukaryota</taxon>
        <taxon>Viridiplantae</taxon>
        <taxon>Streptophyta</taxon>
        <taxon>Embryophyta</taxon>
        <taxon>Tracheophyta</taxon>
        <taxon>Spermatophyta</taxon>
        <taxon>Magnoliopsida</taxon>
        <taxon>Liliopsida</taxon>
        <taxon>Poales</taxon>
        <taxon>Poaceae</taxon>
        <taxon>BOP clade</taxon>
        <taxon>Oryzoideae</taxon>
        <taxon>Oryzeae</taxon>
        <taxon>Oryzinae</taxon>
        <taxon>Oryza</taxon>
        <taxon>Oryza meyeriana</taxon>
    </lineage>
</organism>
<evidence type="ECO:0000313" key="4">
    <source>
        <dbReference type="Proteomes" id="UP000479710"/>
    </source>
</evidence>
<evidence type="ECO:0000256" key="2">
    <source>
        <dbReference type="ARBA" id="ARBA00022737"/>
    </source>
</evidence>
<protein>
    <recommendedName>
        <fullName evidence="5">Leucine-rich repeat-containing N-terminal plant-type domain-containing protein</fullName>
    </recommendedName>
</protein>